<dbReference type="GO" id="GO:0003714">
    <property type="term" value="F:transcription corepressor activity"/>
    <property type="evidence" value="ECO:0007669"/>
    <property type="project" value="InterPro"/>
</dbReference>
<dbReference type="SUPFAM" id="SSF52283">
    <property type="entry name" value="Formate/glycerate dehydrogenase catalytic domain-like"/>
    <property type="match status" value="1"/>
</dbReference>
<protein>
    <submittedName>
        <fullName evidence="8">C-terminal binding protein</fullName>
    </submittedName>
</protein>
<dbReference type="EMBL" id="RQWK01000001">
    <property type="protein sequence ID" value="KAA9410766.1"/>
    <property type="molecule type" value="Genomic_DNA"/>
</dbReference>
<accession>A0A482T4G8</accession>
<name>A0A482T4G8_HALHI</name>
<dbReference type="GO" id="GO:0051287">
    <property type="term" value="F:NAD binding"/>
    <property type="evidence" value="ECO:0007669"/>
    <property type="project" value="InterPro"/>
</dbReference>
<evidence type="ECO:0000313" key="8">
    <source>
        <dbReference type="EMBL" id="RYJ10296.1"/>
    </source>
</evidence>
<comment type="caution">
    <text evidence="8">The sequence shown here is derived from an EMBL/GenBank/DDBJ whole genome shotgun (WGS) entry which is preliminary data.</text>
</comment>
<reference evidence="7 10" key="1">
    <citation type="submission" date="2018-11" db="EMBL/GenBank/DDBJ databases">
        <title>Genomic analysis of Haloarcula hispanica CBA1121.</title>
        <authorList>
            <person name="Kim Y.B."/>
            <person name="Roh S.W."/>
        </authorList>
    </citation>
    <scope>NUCLEOTIDE SEQUENCE [LARGE SCALE GENOMIC DNA]</scope>
    <source>
        <strain evidence="7 10">CBA1121</strain>
    </source>
</reference>
<dbReference type="PANTHER" id="PTHR43761:SF1">
    <property type="entry name" value="D-ISOMER SPECIFIC 2-HYDROXYACID DEHYDROGENASE CATALYTIC DOMAIN-CONTAINING PROTEIN-RELATED"/>
    <property type="match status" value="1"/>
</dbReference>
<evidence type="ECO:0000313" key="7">
    <source>
        <dbReference type="EMBL" id="KAA9410766.1"/>
    </source>
</evidence>
<evidence type="ECO:0000313" key="10">
    <source>
        <dbReference type="Proteomes" id="UP000326244"/>
    </source>
</evidence>
<evidence type="ECO:0000259" key="5">
    <source>
        <dbReference type="Pfam" id="PF00389"/>
    </source>
</evidence>
<feature type="domain" description="D-isomer specific 2-hydroxyacid dehydrogenase catalytic" evidence="5">
    <location>
        <begin position="15"/>
        <end position="313"/>
    </location>
</feature>
<keyword evidence="3" id="KW-0520">NAD</keyword>
<organism evidence="8 9">
    <name type="scientific">Haloarcula hispanica</name>
    <dbReference type="NCBI Taxonomy" id="51589"/>
    <lineage>
        <taxon>Archaea</taxon>
        <taxon>Methanobacteriati</taxon>
        <taxon>Methanobacteriota</taxon>
        <taxon>Stenosarchaea group</taxon>
        <taxon>Halobacteria</taxon>
        <taxon>Halobacteriales</taxon>
        <taxon>Haloarculaceae</taxon>
        <taxon>Haloarcula</taxon>
    </lineage>
</organism>
<keyword evidence="2 4" id="KW-0560">Oxidoreductase</keyword>
<dbReference type="InterPro" id="IPR043322">
    <property type="entry name" value="CtBP"/>
</dbReference>
<dbReference type="InterPro" id="IPR036291">
    <property type="entry name" value="NAD(P)-bd_dom_sf"/>
</dbReference>
<feature type="domain" description="D-isomer specific 2-hydroxyacid dehydrogenase NAD-binding" evidence="6">
    <location>
        <begin position="107"/>
        <end position="282"/>
    </location>
</feature>
<dbReference type="SUPFAM" id="SSF51735">
    <property type="entry name" value="NAD(P)-binding Rossmann-fold domains"/>
    <property type="match status" value="1"/>
</dbReference>
<dbReference type="EMBL" id="RZIG01000002">
    <property type="protein sequence ID" value="RYJ10296.1"/>
    <property type="molecule type" value="Genomic_DNA"/>
</dbReference>
<evidence type="ECO:0000256" key="4">
    <source>
        <dbReference type="RuleBase" id="RU003719"/>
    </source>
</evidence>
<dbReference type="InterPro" id="IPR006140">
    <property type="entry name" value="D-isomer_DH_NAD-bd"/>
</dbReference>
<dbReference type="InterPro" id="IPR006139">
    <property type="entry name" value="D-isomer_2_OHA_DH_cat_dom"/>
</dbReference>
<dbReference type="AlphaFoldDB" id="A0A482T4G8"/>
<evidence type="ECO:0000313" key="9">
    <source>
        <dbReference type="Proteomes" id="UP000293535"/>
    </source>
</evidence>
<dbReference type="Gene3D" id="3.40.50.720">
    <property type="entry name" value="NAD(P)-binding Rossmann-like Domain"/>
    <property type="match status" value="2"/>
</dbReference>
<proteinExistence type="inferred from homology"/>
<evidence type="ECO:0000256" key="3">
    <source>
        <dbReference type="ARBA" id="ARBA00023027"/>
    </source>
</evidence>
<dbReference type="InterPro" id="IPR050418">
    <property type="entry name" value="D-iso_2-hydroxyacid_DH_PdxB"/>
</dbReference>
<dbReference type="PANTHER" id="PTHR43761">
    <property type="entry name" value="D-ISOMER SPECIFIC 2-HYDROXYACID DEHYDROGENASE FAMILY PROTEIN (AFU_ORTHOLOGUE AFUA_1G13630)"/>
    <property type="match status" value="1"/>
</dbReference>
<evidence type="ECO:0000256" key="1">
    <source>
        <dbReference type="ARBA" id="ARBA00005854"/>
    </source>
</evidence>
<evidence type="ECO:0000259" key="6">
    <source>
        <dbReference type="Pfam" id="PF02826"/>
    </source>
</evidence>
<dbReference type="Pfam" id="PF00389">
    <property type="entry name" value="2-Hacid_dh"/>
    <property type="match status" value="1"/>
</dbReference>
<dbReference type="RefSeq" id="WP_129755566.1">
    <property type="nucleotide sequence ID" value="NZ_JAFKAA010000002.1"/>
</dbReference>
<dbReference type="CDD" id="cd05299">
    <property type="entry name" value="CtBP_dh"/>
    <property type="match status" value="1"/>
</dbReference>
<evidence type="ECO:0000256" key="2">
    <source>
        <dbReference type="ARBA" id="ARBA00023002"/>
    </source>
</evidence>
<dbReference type="FunFam" id="3.40.50.720:FF:000203">
    <property type="entry name" value="D-3-phosphoglycerate dehydrogenase (SerA)"/>
    <property type="match status" value="1"/>
</dbReference>
<reference evidence="8 9" key="2">
    <citation type="submission" date="2018-12" db="EMBL/GenBank/DDBJ databases">
        <title>Draft genome sequence of Haloarcula hispinica strain 18.1, an halophilic archaeon isolated from Chott El Jerid of Southern Tunisia.</title>
        <authorList>
            <person name="Najjari A."/>
            <person name="Ben Dhia O."/>
            <person name="Ferjani R."/>
            <person name="Mahjoubi M."/>
            <person name="Sghaier H."/>
            <person name="Elshahed M."/>
            <person name="Ouzari H.I."/>
            <person name="Cherid A."/>
            <person name="Youssef N."/>
        </authorList>
    </citation>
    <scope>NUCLEOTIDE SEQUENCE [LARGE SCALE GENOMIC DNA]</scope>
    <source>
        <strain evidence="8 9">18.1</strain>
    </source>
</reference>
<gene>
    <name evidence="7" type="ORF">EGO51_13485</name>
    <name evidence="8" type="ORF">ELS20_10040</name>
</gene>
<sequence>MERVVASDDPMIAVDRLRAALDADVVVAETDDEDAVRDAAAGAAALVVDVNTPVTAAVLDALDDLQIVARAGVGIDNIDVSAAADNGVAVTNVPEYCTDEVATHTVTLLLDCVRTLTAYDRDVRDGGWGWERTRPVHRVRDQTLGLVSFGPIARRVRDQLRGFDIDVIAYDPYVDAEEMAEADVEKVTLETLYERADYVSLHAPLTESTAEMIDADALAAMRDHTVLVNTGRGGLVDEGALRAALDDGTIAAAGLDVLAEEPPTADHPLVGLDNCIVTPHAAWYSEEARDDLNAAVAANVEAALAGETPPNRIDPETDWL</sequence>
<dbReference type="GO" id="GO:0016616">
    <property type="term" value="F:oxidoreductase activity, acting on the CH-OH group of donors, NAD or NADP as acceptor"/>
    <property type="evidence" value="ECO:0007669"/>
    <property type="project" value="InterPro"/>
</dbReference>
<dbReference type="Proteomes" id="UP000326244">
    <property type="component" value="Unassembled WGS sequence"/>
</dbReference>
<dbReference type="Pfam" id="PF02826">
    <property type="entry name" value="2-Hacid_dh_C"/>
    <property type="match status" value="1"/>
</dbReference>
<comment type="similarity">
    <text evidence="1 4">Belongs to the D-isomer specific 2-hydroxyacid dehydrogenase family.</text>
</comment>
<dbReference type="Proteomes" id="UP000293535">
    <property type="component" value="Unassembled WGS sequence"/>
</dbReference>